<dbReference type="STRING" id="225164.V4ATW3"/>
<feature type="transmembrane region" description="Helical" evidence="4">
    <location>
        <begin position="100"/>
        <end position="121"/>
    </location>
</feature>
<name>V4ATW3_LOTGI</name>
<feature type="transmembrane region" description="Helical" evidence="4">
    <location>
        <begin position="66"/>
        <end position="88"/>
    </location>
</feature>
<dbReference type="GO" id="GO:0016020">
    <property type="term" value="C:membrane"/>
    <property type="evidence" value="ECO:0007669"/>
    <property type="project" value="UniProtKB-SubCell"/>
</dbReference>
<accession>V4ATW3</accession>
<dbReference type="PANTHER" id="PTHR22914">
    <property type="entry name" value="CHITIN SYNTHASE"/>
    <property type="match status" value="1"/>
</dbReference>
<dbReference type="PANTHER" id="PTHR22914:SF41">
    <property type="entry name" value="CHITIN SYNTHASE 7"/>
    <property type="match status" value="1"/>
</dbReference>
<keyword evidence="2 4" id="KW-0812">Transmembrane</keyword>
<reference evidence="5 6" key="1">
    <citation type="journal article" date="2013" name="Nature">
        <title>Insights into bilaterian evolution from three spiralian genomes.</title>
        <authorList>
            <person name="Simakov O."/>
            <person name="Marletaz F."/>
            <person name="Cho S.J."/>
            <person name="Edsinger-Gonzales E."/>
            <person name="Havlak P."/>
            <person name="Hellsten U."/>
            <person name="Kuo D.H."/>
            <person name="Larsson T."/>
            <person name="Lv J."/>
            <person name="Arendt D."/>
            <person name="Savage R."/>
            <person name="Osoegawa K."/>
            <person name="de Jong P."/>
            <person name="Grimwood J."/>
            <person name="Chapman J.A."/>
            <person name="Shapiro H."/>
            <person name="Aerts A."/>
            <person name="Otillar R.P."/>
            <person name="Terry A.Y."/>
            <person name="Boore J.L."/>
            <person name="Grigoriev I.V."/>
            <person name="Lindberg D.R."/>
            <person name="Seaver E.C."/>
            <person name="Weisblat D.A."/>
            <person name="Putnam N.H."/>
            <person name="Rokhsar D.S."/>
        </authorList>
    </citation>
    <scope>NUCLEOTIDE SEQUENCE [LARGE SCALE GENOMIC DNA]</scope>
</reference>
<organism evidence="5 6">
    <name type="scientific">Lottia gigantea</name>
    <name type="common">Giant owl limpet</name>
    <dbReference type="NCBI Taxonomy" id="225164"/>
    <lineage>
        <taxon>Eukaryota</taxon>
        <taxon>Metazoa</taxon>
        <taxon>Spiralia</taxon>
        <taxon>Lophotrochozoa</taxon>
        <taxon>Mollusca</taxon>
        <taxon>Gastropoda</taxon>
        <taxon>Patellogastropoda</taxon>
        <taxon>Lottioidea</taxon>
        <taxon>Lottiidae</taxon>
        <taxon>Lottia</taxon>
    </lineage>
</organism>
<gene>
    <name evidence="5" type="ORF">LOTGIDRAFT_231410</name>
</gene>
<dbReference type="OrthoDB" id="370884at2759"/>
<dbReference type="GeneID" id="20248577"/>
<keyword evidence="3 4" id="KW-0472">Membrane</keyword>
<dbReference type="GO" id="GO:0004100">
    <property type="term" value="F:chitin synthase activity"/>
    <property type="evidence" value="ECO:0007669"/>
    <property type="project" value="InterPro"/>
</dbReference>
<keyword evidence="4" id="KW-1133">Transmembrane helix</keyword>
<dbReference type="InterPro" id="IPR004835">
    <property type="entry name" value="Chitin_synth"/>
</dbReference>
<evidence type="ECO:0000313" key="6">
    <source>
        <dbReference type="Proteomes" id="UP000030746"/>
    </source>
</evidence>
<dbReference type="RefSeq" id="XP_009051041.1">
    <property type="nucleotide sequence ID" value="XM_009052793.1"/>
</dbReference>
<dbReference type="GO" id="GO:0071944">
    <property type="term" value="C:cell periphery"/>
    <property type="evidence" value="ECO:0007669"/>
    <property type="project" value="TreeGrafter"/>
</dbReference>
<dbReference type="OMA" id="GNGACCC"/>
<evidence type="ECO:0000256" key="2">
    <source>
        <dbReference type="ARBA" id="ARBA00022692"/>
    </source>
</evidence>
<keyword evidence="6" id="KW-1185">Reference proteome</keyword>
<evidence type="ECO:0000256" key="1">
    <source>
        <dbReference type="ARBA" id="ARBA00004141"/>
    </source>
</evidence>
<protein>
    <submittedName>
        <fullName evidence="5">Uncharacterized protein</fullName>
    </submittedName>
</protein>
<proteinExistence type="predicted"/>
<evidence type="ECO:0000256" key="4">
    <source>
        <dbReference type="SAM" id="Phobius"/>
    </source>
</evidence>
<dbReference type="GO" id="GO:0006031">
    <property type="term" value="P:chitin biosynthetic process"/>
    <property type="evidence" value="ECO:0007669"/>
    <property type="project" value="TreeGrafter"/>
</dbReference>
<comment type="subcellular location">
    <subcellularLocation>
        <location evidence="1">Membrane</location>
        <topology evidence="1">Multi-pass membrane protein</topology>
    </subcellularLocation>
</comment>
<dbReference type="CTD" id="20248577"/>
<dbReference type="KEGG" id="lgi:LOTGIDRAFT_231410"/>
<dbReference type="EMBL" id="KB201262">
    <property type="protein sequence ID" value="ESO98345.1"/>
    <property type="molecule type" value="Genomic_DNA"/>
</dbReference>
<sequence length="198" mass="22933">MKSYTVERRAKDVKELIEDTYTHHLGQANAEEITFWNELIDHCLTPDSGAFSIESELKDNLNNLRLYWLMIMAISNTLWLITITTLASQAELTVFGANPLSLVILVIFSVIFVIQFLCVFVHRFQTFTHFLARAPYRCNKDYKSSVWYKGIDLQDPEDVAAISSVRDASRRAQISQQQRLLQKKFNKGLNDERQRLLS</sequence>
<dbReference type="AlphaFoldDB" id="V4ATW3"/>
<dbReference type="Proteomes" id="UP000030746">
    <property type="component" value="Unassembled WGS sequence"/>
</dbReference>
<evidence type="ECO:0000313" key="5">
    <source>
        <dbReference type="EMBL" id="ESO98345.1"/>
    </source>
</evidence>
<dbReference type="HOGENOM" id="CLU_1379535_0_0_1"/>
<evidence type="ECO:0000256" key="3">
    <source>
        <dbReference type="ARBA" id="ARBA00023136"/>
    </source>
</evidence>